<organism evidence="2 3">
    <name type="scientific">Alistipes indistinctus YIT 12060</name>
    <dbReference type="NCBI Taxonomy" id="742725"/>
    <lineage>
        <taxon>Bacteria</taxon>
        <taxon>Pseudomonadati</taxon>
        <taxon>Bacteroidota</taxon>
        <taxon>Bacteroidia</taxon>
        <taxon>Bacteroidales</taxon>
        <taxon>Rikenellaceae</taxon>
        <taxon>Alistipes</taxon>
    </lineage>
</organism>
<keyword evidence="1" id="KW-0812">Transmembrane</keyword>
<gene>
    <name evidence="2" type="ORF">HMPREF9450_01564</name>
</gene>
<proteinExistence type="predicted"/>
<dbReference type="Proteomes" id="UP000006008">
    <property type="component" value="Unassembled WGS sequence"/>
</dbReference>
<dbReference type="GeneID" id="92815403"/>
<name>G5HA99_9BACT</name>
<keyword evidence="3" id="KW-1185">Reference proteome</keyword>
<keyword evidence="1" id="KW-0472">Membrane</keyword>
<dbReference type="PANTHER" id="PTHR40076">
    <property type="entry name" value="MEMBRANE PROTEIN-RELATED"/>
    <property type="match status" value="1"/>
</dbReference>
<feature type="transmembrane region" description="Helical" evidence="1">
    <location>
        <begin position="154"/>
        <end position="180"/>
    </location>
</feature>
<evidence type="ECO:0000256" key="1">
    <source>
        <dbReference type="SAM" id="Phobius"/>
    </source>
</evidence>
<dbReference type="InterPro" id="IPR010380">
    <property type="entry name" value="DUF975"/>
</dbReference>
<evidence type="ECO:0000313" key="2">
    <source>
        <dbReference type="EMBL" id="EHB91515.1"/>
    </source>
</evidence>
<dbReference type="eggNOG" id="COG5523">
    <property type="taxonomic scope" value="Bacteria"/>
</dbReference>
<keyword evidence="1" id="KW-1133">Transmembrane helix</keyword>
<feature type="transmembrane region" description="Helical" evidence="1">
    <location>
        <begin position="88"/>
        <end position="121"/>
    </location>
</feature>
<feature type="transmembrane region" description="Helical" evidence="1">
    <location>
        <begin position="51"/>
        <end position="68"/>
    </location>
</feature>
<feature type="transmembrane region" description="Helical" evidence="1">
    <location>
        <begin position="24"/>
        <end position="44"/>
    </location>
</feature>
<dbReference type="RefSeq" id="WP_009134370.1">
    <property type="nucleotide sequence ID" value="NZ_CP102250.1"/>
</dbReference>
<dbReference type="PANTHER" id="PTHR40076:SF1">
    <property type="entry name" value="MEMBRANE PROTEIN"/>
    <property type="match status" value="1"/>
</dbReference>
<evidence type="ECO:0000313" key="3">
    <source>
        <dbReference type="Proteomes" id="UP000006008"/>
    </source>
</evidence>
<evidence type="ECO:0008006" key="4">
    <source>
        <dbReference type="Google" id="ProtNLM"/>
    </source>
</evidence>
<dbReference type="OrthoDB" id="9784844at2"/>
<sequence length="202" mass="22533">MEKIKLVEILTEARQVLRGRWGKAVSVSVCLLLILLAVACLRFVNPLLYTAAYLLIAVQVVAGAQYIYLDMTRDEPTGLGRLFPPLRLYLPILGIFLLTVIACFIGICLFIVPGFVLSLGLSMSLYILRDRPELGVFGSMNASWKMMNGHKTELFLLSLRLVGWFLLCIVTLGVGFIWFYPYALTAAACFYERIKGKGLGTE</sequence>
<protein>
    <recommendedName>
        <fullName evidence="4">Glycerophosphoryl diester phosphodiesterase membrane domain-containing protein</fullName>
    </recommendedName>
</protein>
<dbReference type="HOGENOM" id="CLU_045673_3_1_10"/>
<comment type="caution">
    <text evidence="2">The sequence shown here is derived from an EMBL/GenBank/DDBJ whole genome shotgun (WGS) entry which is preliminary data.</text>
</comment>
<reference evidence="2 3" key="1">
    <citation type="submission" date="2011-08" db="EMBL/GenBank/DDBJ databases">
        <title>The Genome Sequence of Alistipes indistinctus YIT 12060.</title>
        <authorList>
            <consortium name="The Broad Institute Genome Sequencing Platform"/>
            <person name="Earl A."/>
            <person name="Ward D."/>
            <person name="Feldgarden M."/>
            <person name="Gevers D."/>
            <person name="Morotomi M."/>
            <person name="Young S.K."/>
            <person name="Zeng Q."/>
            <person name="Gargeya S."/>
            <person name="Fitzgerald M."/>
            <person name="Haas B."/>
            <person name="Abouelleil A."/>
            <person name="Alvarado L."/>
            <person name="Arachchi H.M."/>
            <person name="Berlin A."/>
            <person name="Brown A."/>
            <person name="Chapman S.B."/>
            <person name="Chen Z."/>
            <person name="Dunbar C."/>
            <person name="Freedman E."/>
            <person name="Gearin G."/>
            <person name="Gellesch M."/>
            <person name="Goldberg J."/>
            <person name="Griggs A."/>
            <person name="Gujja S."/>
            <person name="Heiman D."/>
            <person name="Howarth C."/>
            <person name="Larson L."/>
            <person name="Lui A."/>
            <person name="MacDonald P.J.P."/>
            <person name="Montmayeur A."/>
            <person name="Murphy C."/>
            <person name="Neiman D."/>
            <person name="Pearson M."/>
            <person name="Priest M."/>
            <person name="Roberts A."/>
            <person name="Saif S."/>
            <person name="Shea T."/>
            <person name="Shenoy N."/>
            <person name="Sisk P."/>
            <person name="Stolte C."/>
            <person name="Sykes S."/>
            <person name="Wortman J."/>
            <person name="Nusbaum C."/>
            <person name="Birren B."/>
        </authorList>
    </citation>
    <scope>NUCLEOTIDE SEQUENCE [LARGE SCALE GENOMIC DNA]</scope>
    <source>
        <strain evidence="2 3">YIT 12060</strain>
    </source>
</reference>
<dbReference type="EMBL" id="ADLD01000013">
    <property type="protein sequence ID" value="EHB91515.1"/>
    <property type="molecule type" value="Genomic_DNA"/>
</dbReference>
<dbReference type="Pfam" id="PF06161">
    <property type="entry name" value="DUF975"/>
    <property type="match status" value="1"/>
</dbReference>
<dbReference type="PATRIC" id="fig|742725.3.peg.1657"/>
<accession>G5HA99</accession>
<dbReference type="AlphaFoldDB" id="G5HA99"/>